<sequence>MPLMQGVGQCFIDTISYLTDCPHGQPVQVYPGSAWALMLQKHGCTKDGPLKQGAAVIY</sequence>
<gene>
    <name evidence="1" type="ORF">AcetOrient_orf01820</name>
</gene>
<evidence type="ECO:0000313" key="2">
    <source>
        <dbReference type="Proteomes" id="UP000270034"/>
    </source>
</evidence>
<dbReference type="EMBL" id="AP018515">
    <property type="protein sequence ID" value="BBC79567.1"/>
    <property type="molecule type" value="Genomic_DNA"/>
</dbReference>
<organism evidence="1 2">
    <name type="scientific">Acetobacter orientalis</name>
    <dbReference type="NCBI Taxonomy" id="146474"/>
    <lineage>
        <taxon>Bacteria</taxon>
        <taxon>Pseudomonadati</taxon>
        <taxon>Pseudomonadota</taxon>
        <taxon>Alphaproteobacteria</taxon>
        <taxon>Acetobacterales</taxon>
        <taxon>Acetobacteraceae</taxon>
        <taxon>Acetobacter</taxon>
    </lineage>
</organism>
<protein>
    <submittedName>
        <fullName evidence="1">2-aminobenzoate-CoA ligase</fullName>
    </submittedName>
</protein>
<dbReference type="Proteomes" id="UP000270034">
    <property type="component" value="Chromosome"/>
</dbReference>
<dbReference type="GO" id="GO:0016874">
    <property type="term" value="F:ligase activity"/>
    <property type="evidence" value="ECO:0007669"/>
    <property type="project" value="UniProtKB-KW"/>
</dbReference>
<keyword evidence="1" id="KW-0436">Ligase</keyword>
<accession>A0A2Z5ZHC4</accession>
<name>A0A2Z5ZHC4_9PROT</name>
<evidence type="ECO:0000313" key="1">
    <source>
        <dbReference type="EMBL" id="BBC79567.1"/>
    </source>
</evidence>
<proteinExistence type="predicted"/>
<reference evidence="1 2" key="1">
    <citation type="submission" date="2018-02" db="EMBL/GenBank/DDBJ databases">
        <title>Acetobacter orientalis genome.</title>
        <authorList>
            <person name="Nakashima N."/>
            <person name="Tamura T."/>
        </authorList>
    </citation>
    <scope>NUCLEOTIDE SEQUENCE [LARGE SCALE GENOMIC DNA]</scope>
    <source>
        <strain evidence="1 2">FAN1</strain>
    </source>
</reference>
<dbReference type="AlphaFoldDB" id="A0A2Z5ZHC4"/>
<dbReference type="KEGG" id="aot:AcetOri_orf01820"/>